<dbReference type="InterPro" id="IPR009492">
    <property type="entry name" value="TniQ"/>
</dbReference>
<evidence type="ECO:0000313" key="2">
    <source>
        <dbReference type="EMBL" id="APC02151.1"/>
    </source>
</evidence>
<dbReference type="Pfam" id="PF06527">
    <property type="entry name" value="TniQ"/>
    <property type="match status" value="1"/>
</dbReference>
<reference evidence="2" key="1">
    <citation type="journal article" date="2017" name="Appl. Environ. Microbiol.">
        <title>Microdiversification of a pelagic Polynucleobacter species is mainly driven by acquisition of genomic islands from a partially interspecific gene pool.</title>
        <authorList>
            <person name="Hoetzinger M."/>
            <person name="Hahn M.W."/>
            <person name="Jezberova J."/>
            <person name="Schmidt J."/>
            <person name="Koll U."/>
        </authorList>
    </citation>
    <scope>NUCLEOTIDE SEQUENCE</scope>
    <source>
        <strain evidence="2">MWH-RechtKol4</strain>
    </source>
</reference>
<proteinExistence type="predicted"/>
<dbReference type="EMBL" id="CP015017">
    <property type="protein sequence ID" value="APC02151.1"/>
    <property type="molecule type" value="Genomic_DNA"/>
</dbReference>
<dbReference type="AlphaFoldDB" id="A0AAC9IW08"/>
<name>A0AAC9IW08_9BURK</name>
<organism evidence="2 3">
    <name type="scientific">Polynucleobacter asymbioticus</name>
    <dbReference type="NCBI Taxonomy" id="576611"/>
    <lineage>
        <taxon>Bacteria</taxon>
        <taxon>Pseudomonadati</taxon>
        <taxon>Pseudomonadota</taxon>
        <taxon>Betaproteobacteria</taxon>
        <taxon>Burkholderiales</taxon>
        <taxon>Burkholderiaceae</taxon>
        <taxon>Polynucleobacter</taxon>
    </lineage>
</organism>
<evidence type="ECO:0000313" key="3">
    <source>
        <dbReference type="Proteomes" id="UP000182060"/>
    </source>
</evidence>
<gene>
    <name evidence="2" type="ORF">AOC25_11245</name>
</gene>
<feature type="domain" description="TniQ" evidence="1">
    <location>
        <begin position="68"/>
        <end position="108"/>
    </location>
</feature>
<dbReference type="Proteomes" id="UP000182060">
    <property type="component" value="Chromosome"/>
</dbReference>
<sequence>MLYRESHGKTGATRPLVAVASLNKIPVHSYILLHTLLPITNLIIKGGELDPDMIWSNYTASAYGLSKTHQGGYFCDQCIREDIDFWGYSYWRRSHQIPGVHCCEKHNLHPLRHAPSIVVFDYSPDFWSGNKKVKISIYADQFRESSSIQRYSAALQSILDNHIAWDIKHIRSQLEERLKLPEFENLISKIDRVPLSDILLERYPSKFLDEMISTFIYKCDDFKYPLMDFFSTFKCNSETPYLLIFLLLFLYDSIETPITQWVNLNRKVNEGAMPSPISLGSNINFSNS</sequence>
<accession>A0AAC9IW08</accession>
<evidence type="ECO:0000259" key="1">
    <source>
        <dbReference type="Pfam" id="PF06527"/>
    </source>
</evidence>
<protein>
    <recommendedName>
        <fullName evidence="1">TniQ domain-containing protein</fullName>
    </recommendedName>
</protein>